<sequence>MKPVLTLLLASVAYEFDDEAENCRAFALSRREPRCDVTFEQTGDSMCPEERELVDELLSCEY</sequence>
<gene>
    <name evidence="1" type="ORF">BM221_007131</name>
</gene>
<name>A0A2N6NJK0_BEABA</name>
<dbReference type="AlphaFoldDB" id="A0A2N6NJK0"/>
<evidence type="ECO:0000313" key="1">
    <source>
        <dbReference type="EMBL" id="PMB67463.1"/>
    </source>
</evidence>
<evidence type="ECO:0000313" key="2">
    <source>
        <dbReference type="Proteomes" id="UP000235728"/>
    </source>
</evidence>
<comment type="caution">
    <text evidence="1">The sequence shown here is derived from an EMBL/GenBank/DDBJ whole genome shotgun (WGS) entry which is preliminary data.</text>
</comment>
<organism evidence="1 2">
    <name type="scientific">Beauveria bassiana</name>
    <name type="common">White muscardine disease fungus</name>
    <name type="synonym">Tritirachium shiotae</name>
    <dbReference type="NCBI Taxonomy" id="176275"/>
    <lineage>
        <taxon>Eukaryota</taxon>
        <taxon>Fungi</taxon>
        <taxon>Dikarya</taxon>
        <taxon>Ascomycota</taxon>
        <taxon>Pezizomycotina</taxon>
        <taxon>Sordariomycetes</taxon>
        <taxon>Hypocreomycetidae</taxon>
        <taxon>Hypocreales</taxon>
        <taxon>Cordycipitaceae</taxon>
        <taxon>Beauveria</taxon>
    </lineage>
</organism>
<proteinExistence type="predicted"/>
<dbReference type="Proteomes" id="UP000235728">
    <property type="component" value="Unassembled WGS sequence"/>
</dbReference>
<accession>A0A2N6NJK0</accession>
<reference evidence="1 2" key="1">
    <citation type="journal article" date="2016" name="Appl. Microbiol. Biotechnol.">
        <title>Characterization of T-DNA insertion mutants with decreased virulence in the entomopathogenic fungus Beauveria bassiana JEF-007.</title>
        <authorList>
            <person name="Kim S."/>
            <person name="Lee S.J."/>
            <person name="Nai Y.S."/>
            <person name="Yu J.S."/>
            <person name="Lee M.R."/>
            <person name="Yang Y.T."/>
            <person name="Kim J.S."/>
        </authorList>
    </citation>
    <scope>NUCLEOTIDE SEQUENCE [LARGE SCALE GENOMIC DNA]</scope>
    <source>
        <strain evidence="1 2">JEF-007</strain>
    </source>
</reference>
<protein>
    <submittedName>
        <fullName evidence="1">Uncharacterized protein</fullName>
    </submittedName>
</protein>
<dbReference type="EMBL" id="MRVG01000007">
    <property type="protein sequence ID" value="PMB67463.1"/>
    <property type="molecule type" value="Genomic_DNA"/>
</dbReference>